<proteinExistence type="predicted"/>
<dbReference type="InterPro" id="IPR000182">
    <property type="entry name" value="GNAT_dom"/>
</dbReference>
<dbReference type="SUPFAM" id="SSF55729">
    <property type="entry name" value="Acyl-CoA N-acyltransferases (Nat)"/>
    <property type="match status" value="1"/>
</dbReference>
<name>A0A4Y5YE98_9GAMM</name>
<dbReference type="Proteomes" id="UP000319809">
    <property type="component" value="Chromosome"/>
</dbReference>
<protein>
    <submittedName>
        <fullName evidence="2">GNAT family N-acetyltransferase</fullName>
    </submittedName>
</protein>
<dbReference type="GO" id="GO:0016747">
    <property type="term" value="F:acyltransferase activity, transferring groups other than amino-acyl groups"/>
    <property type="evidence" value="ECO:0007669"/>
    <property type="project" value="InterPro"/>
</dbReference>
<evidence type="ECO:0000313" key="2">
    <source>
        <dbReference type="EMBL" id="QDE30967.1"/>
    </source>
</evidence>
<keyword evidence="2" id="KW-0808">Transferase</keyword>
<dbReference type="InterPro" id="IPR016181">
    <property type="entry name" value="Acyl_CoA_acyltransferase"/>
</dbReference>
<organism evidence="2 3">
    <name type="scientific">Shewanella polaris</name>
    <dbReference type="NCBI Taxonomy" id="2588449"/>
    <lineage>
        <taxon>Bacteria</taxon>
        <taxon>Pseudomonadati</taxon>
        <taxon>Pseudomonadota</taxon>
        <taxon>Gammaproteobacteria</taxon>
        <taxon>Alteromonadales</taxon>
        <taxon>Shewanellaceae</taxon>
        <taxon>Shewanella</taxon>
    </lineage>
</organism>
<dbReference type="EMBL" id="CP041036">
    <property type="protein sequence ID" value="QDE30967.1"/>
    <property type="molecule type" value="Genomic_DNA"/>
</dbReference>
<dbReference type="PANTHER" id="PTHR43610">
    <property type="entry name" value="BLL6696 PROTEIN"/>
    <property type="match status" value="1"/>
</dbReference>
<dbReference type="Gene3D" id="3.40.630.30">
    <property type="match status" value="1"/>
</dbReference>
<feature type="domain" description="N-acetyltransferase" evidence="1">
    <location>
        <begin position="15"/>
        <end position="154"/>
    </location>
</feature>
<dbReference type="AlphaFoldDB" id="A0A4Y5YE98"/>
<evidence type="ECO:0000313" key="3">
    <source>
        <dbReference type="Proteomes" id="UP000319809"/>
    </source>
</evidence>
<dbReference type="RefSeq" id="WP_140233988.1">
    <property type="nucleotide sequence ID" value="NZ_CP041036.1"/>
</dbReference>
<gene>
    <name evidence="2" type="ORF">FH971_08310</name>
</gene>
<dbReference type="Pfam" id="PF13302">
    <property type="entry name" value="Acetyltransf_3"/>
    <property type="match status" value="1"/>
</dbReference>
<accession>A0A4Y5YE98</accession>
<dbReference type="KEGG" id="spol:FH971_08310"/>
<sequence>MSWINRLDCLIGEHVILEPLSLDHVPGLTLAASDGELWKLWFTQIPNAEGMKAYVEYALTCENNGEAVAFAVRDKVSGNIIGCTRICHWDQPNRRLEIGYTWYAKSYQRSAINTESKLLLLRYAFNTLDAIAVEFRTHWCNHASRNAIERLGAKQDGILRNHKIQADGTIRDTVIFSIIETEWPQVEHFLTSRLAHYQLLTLSTTF</sequence>
<dbReference type="PANTHER" id="PTHR43610:SF1">
    <property type="entry name" value="N-ACETYLTRANSFERASE DOMAIN-CONTAINING PROTEIN"/>
    <property type="match status" value="1"/>
</dbReference>
<evidence type="ECO:0000259" key="1">
    <source>
        <dbReference type="Pfam" id="PF13302"/>
    </source>
</evidence>
<keyword evidence="3" id="KW-1185">Reference proteome</keyword>
<reference evidence="2 3" key="1">
    <citation type="submission" date="2019-06" db="EMBL/GenBank/DDBJ databases">
        <title>The genome of Shewanella sp. SM1901.</title>
        <authorList>
            <person name="Cha Q."/>
        </authorList>
    </citation>
    <scope>NUCLEOTIDE SEQUENCE [LARGE SCALE GENOMIC DNA]</scope>
    <source>
        <strain evidence="2 3">SM1901</strain>
    </source>
</reference>